<name>A0ABS9SQC4_9BACT</name>
<dbReference type="EMBL" id="JAKWBL010000004">
    <property type="protein sequence ID" value="MCH5600567.1"/>
    <property type="molecule type" value="Genomic_DNA"/>
</dbReference>
<organism evidence="2 3">
    <name type="scientific">Niabella ginsengisoli</name>
    <dbReference type="NCBI Taxonomy" id="522298"/>
    <lineage>
        <taxon>Bacteria</taxon>
        <taxon>Pseudomonadati</taxon>
        <taxon>Bacteroidota</taxon>
        <taxon>Chitinophagia</taxon>
        <taxon>Chitinophagales</taxon>
        <taxon>Chitinophagaceae</taxon>
        <taxon>Niabella</taxon>
    </lineage>
</organism>
<dbReference type="InterPro" id="IPR025921">
    <property type="entry name" value="HmuY"/>
</dbReference>
<evidence type="ECO:0000313" key="3">
    <source>
        <dbReference type="Proteomes" id="UP001202248"/>
    </source>
</evidence>
<keyword evidence="3" id="KW-1185">Reference proteome</keyword>
<dbReference type="Proteomes" id="UP001202248">
    <property type="component" value="Unassembled WGS sequence"/>
</dbReference>
<dbReference type="RefSeq" id="WP_240832845.1">
    <property type="nucleotide sequence ID" value="NZ_JAKWBL010000004.1"/>
</dbReference>
<sequence length="357" mass="39104">MKQTFIALSIIAVIASCGDKDIDIPLPPPSSGSTMQLNGLSGETGETGSSARNSVFVDFSADKQTSILRSNWDLGFYTGSEFKIKINNTTGAYASVTNKTDINIVGSADTVGVKLEFNQNEPSSEDLTKMDDFNGSISGIRLTASANESENKVFILNRGTRGGIGTRDYMKIRVLRNGNTYTLQYAALAATSFKTAQISKNGDGDFVYISLDNGNTLSSFPAKKDWDIVWTYSAYKTNFGGMDVMYPFSDLVALNVLNNVQAFQALYANNEVAADAFTKFNKDSLSKYSFSNNRWLIGSSWRYTGGPPPSPAPFTRKDRFYVVKDPSGNVYKLKFLSFATEDGGTRGKPEIKYELIK</sequence>
<comment type="caution">
    <text evidence="2">The sequence shown here is derived from an EMBL/GenBank/DDBJ whole genome shotgun (WGS) entry which is preliminary data.</text>
</comment>
<accession>A0ABS9SQC4</accession>
<proteinExistence type="predicted"/>
<dbReference type="Pfam" id="PF14064">
    <property type="entry name" value="HmuY"/>
    <property type="match status" value="1"/>
</dbReference>
<dbReference type="PROSITE" id="PS51257">
    <property type="entry name" value="PROKAR_LIPOPROTEIN"/>
    <property type="match status" value="1"/>
</dbReference>
<evidence type="ECO:0000256" key="1">
    <source>
        <dbReference type="SAM" id="MobiDB-lite"/>
    </source>
</evidence>
<reference evidence="2 3" key="1">
    <citation type="submission" date="2022-02" db="EMBL/GenBank/DDBJ databases">
        <authorList>
            <person name="Min J."/>
        </authorList>
    </citation>
    <scope>NUCLEOTIDE SEQUENCE [LARGE SCALE GENOMIC DNA]</scope>
    <source>
        <strain evidence="2 3">GR10-1</strain>
    </source>
</reference>
<feature type="region of interest" description="Disordered" evidence="1">
    <location>
        <begin position="27"/>
        <end position="49"/>
    </location>
</feature>
<dbReference type="CDD" id="cd12105">
    <property type="entry name" value="HmuY"/>
    <property type="match status" value="1"/>
</dbReference>
<evidence type="ECO:0000313" key="2">
    <source>
        <dbReference type="EMBL" id="MCH5600567.1"/>
    </source>
</evidence>
<protein>
    <submittedName>
        <fullName evidence="2">HmuY family protein</fullName>
    </submittedName>
</protein>
<gene>
    <name evidence="2" type="ORF">MKP09_22950</name>
</gene>